<dbReference type="OrthoDB" id="267579at2"/>
<dbReference type="EMBL" id="SMGO01000002">
    <property type="protein sequence ID" value="TCK83676.1"/>
    <property type="molecule type" value="Genomic_DNA"/>
</dbReference>
<dbReference type="RefSeq" id="WP_132224862.1">
    <property type="nucleotide sequence ID" value="NZ_SMGO01000002.1"/>
</dbReference>
<comment type="caution">
    <text evidence="1">The sequence shown here is derived from an EMBL/GenBank/DDBJ whole genome shotgun (WGS) entry which is preliminary data.</text>
</comment>
<keyword evidence="2" id="KW-1185">Reference proteome</keyword>
<proteinExistence type="predicted"/>
<dbReference type="InterPro" id="IPR008947">
    <property type="entry name" value="PLipase_C/P1_nuclease_dom_sf"/>
</dbReference>
<reference evidence="1 2" key="1">
    <citation type="submission" date="2019-03" db="EMBL/GenBank/DDBJ databases">
        <title>Genomic Encyclopedia of Archaeal and Bacterial Type Strains, Phase II (KMG-II): from individual species to whole genera.</title>
        <authorList>
            <person name="Goeker M."/>
        </authorList>
    </citation>
    <scope>NUCLEOTIDE SEQUENCE [LARGE SCALE GENOMIC DNA]</scope>
    <source>
        <strain evidence="1 2">DSM 22554</strain>
    </source>
</reference>
<dbReference type="Gene3D" id="1.10.575.10">
    <property type="entry name" value="P1 Nuclease"/>
    <property type="match status" value="1"/>
</dbReference>
<name>A0A4R1LW52_9SPHI</name>
<evidence type="ECO:0000313" key="1">
    <source>
        <dbReference type="EMBL" id="TCK83676.1"/>
    </source>
</evidence>
<dbReference type="GO" id="GO:0016788">
    <property type="term" value="F:hydrolase activity, acting on ester bonds"/>
    <property type="evidence" value="ECO:0007669"/>
    <property type="project" value="InterPro"/>
</dbReference>
<organism evidence="1 2">
    <name type="scientific">Albibacterium bauzanense</name>
    <dbReference type="NCBI Taxonomy" id="653929"/>
    <lineage>
        <taxon>Bacteria</taxon>
        <taxon>Pseudomonadati</taxon>
        <taxon>Bacteroidota</taxon>
        <taxon>Sphingobacteriia</taxon>
        <taxon>Sphingobacteriales</taxon>
        <taxon>Sphingobacteriaceae</taxon>
        <taxon>Albibacterium</taxon>
    </lineage>
</organism>
<gene>
    <name evidence="1" type="ORF">C8N28_2285</name>
</gene>
<evidence type="ECO:0000313" key="2">
    <source>
        <dbReference type="Proteomes" id="UP000294616"/>
    </source>
</evidence>
<dbReference type="CDD" id="cd10981">
    <property type="entry name" value="ZnPC_S1P1"/>
    <property type="match status" value="1"/>
</dbReference>
<dbReference type="SUPFAM" id="SSF48537">
    <property type="entry name" value="Phospholipase C/P1 nuclease"/>
    <property type="match status" value="1"/>
</dbReference>
<dbReference type="AlphaFoldDB" id="A0A4R1LW52"/>
<protein>
    <recommendedName>
        <fullName evidence="3">S1/P1 nuclease</fullName>
    </recommendedName>
</protein>
<sequence>MRWFLSLGLSFFLIILFSSWGFYAHRMINEAAVFTLPVPLASFYKKHITYISEHAVDADKRRYVNSEEAERHFIDIDAYGKNPFDSIPIYWQDAINKIPEDTLRTNGILPWQIHFSYTQLVNAFKEKNTQRILRISADIGHYIADAHSPLHTTKNYNGQLTDQEGIHAFWESRLPEIYASSYNFFVGKAQYIDAPLLKAWEIIKHSFSLTDSVLIIEKRLNQEFPNDRKYIFENRNNILIKSYSQAYSEAYHQALNGMIERQMRGAIITLSSFWYSAWVDAGQPEL</sequence>
<dbReference type="Proteomes" id="UP000294616">
    <property type="component" value="Unassembled WGS sequence"/>
</dbReference>
<evidence type="ECO:0008006" key="3">
    <source>
        <dbReference type="Google" id="ProtNLM"/>
    </source>
</evidence>
<accession>A0A4R1LW52</accession>